<dbReference type="SMART" id="SM00066">
    <property type="entry name" value="GAL4"/>
    <property type="match status" value="1"/>
</dbReference>
<accession>A0A4V2MWI1</accession>
<feature type="region of interest" description="Disordered" evidence="6">
    <location>
        <begin position="160"/>
        <end position="181"/>
    </location>
</feature>
<dbReference type="InterPro" id="IPR051711">
    <property type="entry name" value="Stress_Response_Reg"/>
</dbReference>
<evidence type="ECO:0000256" key="3">
    <source>
        <dbReference type="ARBA" id="ARBA00023125"/>
    </source>
</evidence>
<protein>
    <recommendedName>
        <fullName evidence="7">Zn(2)-C6 fungal-type domain-containing protein</fullName>
    </recommendedName>
</protein>
<evidence type="ECO:0000256" key="6">
    <source>
        <dbReference type="SAM" id="MobiDB-lite"/>
    </source>
</evidence>
<dbReference type="GO" id="GO:0000981">
    <property type="term" value="F:DNA-binding transcription factor activity, RNA polymerase II-specific"/>
    <property type="evidence" value="ECO:0007669"/>
    <property type="project" value="InterPro"/>
</dbReference>
<evidence type="ECO:0000313" key="8">
    <source>
        <dbReference type="EMBL" id="TCD66357.1"/>
    </source>
</evidence>
<dbReference type="GO" id="GO:0045944">
    <property type="term" value="P:positive regulation of transcription by RNA polymerase II"/>
    <property type="evidence" value="ECO:0007669"/>
    <property type="project" value="TreeGrafter"/>
</dbReference>
<dbReference type="GO" id="GO:0008270">
    <property type="term" value="F:zinc ion binding"/>
    <property type="evidence" value="ECO:0007669"/>
    <property type="project" value="InterPro"/>
</dbReference>
<evidence type="ECO:0000313" key="9">
    <source>
        <dbReference type="Proteomes" id="UP000292702"/>
    </source>
</evidence>
<feature type="compositionally biased region" description="Basic residues" evidence="6">
    <location>
        <begin position="245"/>
        <end position="254"/>
    </location>
</feature>
<evidence type="ECO:0000256" key="1">
    <source>
        <dbReference type="ARBA" id="ARBA00004123"/>
    </source>
</evidence>
<dbReference type="Gene3D" id="4.10.240.10">
    <property type="entry name" value="Zn(2)-C6 fungal-type DNA-binding domain"/>
    <property type="match status" value="1"/>
</dbReference>
<proteinExistence type="predicted"/>
<keyword evidence="9" id="KW-1185">Reference proteome</keyword>
<dbReference type="Pfam" id="PF00172">
    <property type="entry name" value="Zn_clus"/>
    <property type="match status" value="1"/>
</dbReference>
<keyword evidence="3" id="KW-0238">DNA-binding</keyword>
<dbReference type="InterPro" id="IPR001138">
    <property type="entry name" value="Zn2Cys6_DnaBD"/>
</dbReference>
<dbReference type="SUPFAM" id="SSF57701">
    <property type="entry name" value="Zn2/Cys6 DNA-binding domain"/>
    <property type="match status" value="1"/>
</dbReference>
<feature type="region of interest" description="Disordered" evidence="6">
    <location>
        <begin position="495"/>
        <end position="522"/>
    </location>
</feature>
<comment type="subcellular location">
    <subcellularLocation>
        <location evidence="1">Nucleus</location>
    </subcellularLocation>
</comment>
<keyword evidence="5" id="KW-0539">Nucleus</keyword>
<feature type="compositionally biased region" description="Low complexity" evidence="6">
    <location>
        <begin position="255"/>
        <end position="317"/>
    </location>
</feature>
<evidence type="ECO:0000256" key="4">
    <source>
        <dbReference type="ARBA" id="ARBA00023163"/>
    </source>
</evidence>
<evidence type="ECO:0000259" key="7">
    <source>
        <dbReference type="PROSITE" id="PS50048"/>
    </source>
</evidence>
<sequence>MTTYHLPFDDAGHHMHPHYNPRDPLLEISTASARRSSMPYDGFDIYHSGPIPNRSSFIHPPPFQFSDFIHDDPHVFTNPWTQSIPVFDEYGMVQPHLVHDAPPLPHPAPIRSTSPQQLYPDADDVLEQETPRPQFLDQNAGSNANMLLFPSAPSIFVPSGGSWSVPQQQEEPRIPEPQPSWTMSGSLDPITGIFQRAPEHPRVRTAQACEKCRARKAKCSGEHPTCQRCRVRGLTCEYAPERKMRGPNKVKRRSVAVSNAANRRASVVSSSDSTSDSTSSSSSIGKPSFSDSSPQSSIDATASSSSVPSPTSSGPPAVKQEPLEGSRLQRLRPPSLDLKNTGTFEAFVRNLHQPQDPSLDEETRIALRRSSLPSHLLDNFSRDAKPVFAHHSDGPTQRSYSTQPFAFGRSSYSSFPSQDRHAVRHSASTPITPITVTAPNAFHHPIAQPAQFVPPSYAHSVDPHEAHMAAVESHYGVAPSDGSNELAWAESMMDLDPTPTAESTGREKNLAHAGAQMVASQA</sequence>
<reference evidence="8 9" key="1">
    <citation type="submission" date="2018-11" db="EMBL/GenBank/DDBJ databases">
        <title>Genome assembly of Steccherinum ochraceum LE-BIN_3174, the white-rot fungus of the Steccherinaceae family (The Residual Polyporoid clade, Polyporales, Basidiomycota).</title>
        <authorList>
            <person name="Fedorova T.V."/>
            <person name="Glazunova O.A."/>
            <person name="Landesman E.O."/>
            <person name="Moiseenko K.V."/>
            <person name="Psurtseva N.V."/>
            <person name="Savinova O.S."/>
            <person name="Shakhova N.V."/>
            <person name="Tyazhelova T.V."/>
            <person name="Vasina D.V."/>
        </authorList>
    </citation>
    <scope>NUCLEOTIDE SEQUENCE [LARGE SCALE GENOMIC DNA]</scope>
    <source>
        <strain evidence="8 9">LE-BIN_3174</strain>
    </source>
</reference>
<dbReference type="AlphaFoldDB" id="A0A4V2MWI1"/>
<keyword evidence="2" id="KW-0805">Transcription regulation</keyword>
<evidence type="ECO:0000256" key="2">
    <source>
        <dbReference type="ARBA" id="ARBA00023015"/>
    </source>
</evidence>
<name>A0A4V2MWI1_9APHY</name>
<dbReference type="GO" id="GO:0043565">
    <property type="term" value="F:sequence-specific DNA binding"/>
    <property type="evidence" value="ECO:0007669"/>
    <property type="project" value="TreeGrafter"/>
</dbReference>
<dbReference type="OrthoDB" id="2399539at2759"/>
<feature type="domain" description="Zn(2)-C6 fungal-type" evidence="7">
    <location>
        <begin position="208"/>
        <end position="238"/>
    </location>
</feature>
<comment type="caution">
    <text evidence="8">The sequence shown here is derived from an EMBL/GenBank/DDBJ whole genome shotgun (WGS) entry which is preliminary data.</text>
</comment>
<dbReference type="PROSITE" id="PS50048">
    <property type="entry name" value="ZN2_CY6_FUNGAL_2"/>
    <property type="match status" value="1"/>
</dbReference>
<feature type="region of interest" description="Disordered" evidence="6">
    <location>
        <begin position="245"/>
        <end position="338"/>
    </location>
</feature>
<dbReference type="PROSITE" id="PS00463">
    <property type="entry name" value="ZN2_CY6_FUNGAL_1"/>
    <property type="match status" value="1"/>
</dbReference>
<dbReference type="PANTHER" id="PTHR47540:SF2">
    <property type="entry name" value="ZN(II)2CYS6 TRANSCRIPTION FACTOR (EUROFUNG)"/>
    <property type="match status" value="1"/>
</dbReference>
<dbReference type="Proteomes" id="UP000292702">
    <property type="component" value="Unassembled WGS sequence"/>
</dbReference>
<dbReference type="STRING" id="92696.A0A4V2MWI1"/>
<keyword evidence="4" id="KW-0804">Transcription</keyword>
<dbReference type="GO" id="GO:0005634">
    <property type="term" value="C:nucleus"/>
    <property type="evidence" value="ECO:0007669"/>
    <property type="project" value="UniProtKB-SubCell"/>
</dbReference>
<dbReference type="EMBL" id="RWJN01000138">
    <property type="protein sequence ID" value="TCD66357.1"/>
    <property type="molecule type" value="Genomic_DNA"/>
</dbReference>
<evidence type="ECO:0000256" key="5">
    <source>
        <dbReference type="ARBA" id="ARBA00023242"/>
    </source>
</evidence>
<dbReference type="PANTHER" id="PTHR47540">
    <property type="entry name" value="THIAMINE REPRESSIBLE GENES REGULATORY PROTEIN THI5"/>
    <property type="match status" value="1"/>
</dbReference>
<organism evidence="8 9">
    <name type="scientific">Steccherinum ochraceum</name>
    <dbReference type="NCBI Taxonomy" id="92696"/>
    <lineage>
        <taxon>Eukaryota</taxon>
        <taxon>Fungi</taxon>
        <taxon>Dikarya</taxon>
        <taxon>Basidiomycota</taxon>
        <taxon>Agaricomycotina</taxon>
        <taxon>Agaricomycetes</taxon>
        <taxon>Polyporales</taxon>
        <taxon>Steccherinaceae</taxon>
        <taxon>Steccherinum</taxon>
    </lineage>
</organism>
<dbReference type="InterPro" id="IPR036864">
    <property type="entry name" value="Zn2-C6_fun-type_DNA-bd_sf"/>
</dbReference>
<dbReference type="CDD" id="cd00067">
    <property type="entry name" value="GAL4"/>
    <property type="match status" value="1"/>
</dbReference>
<gene>
    <name evidence="8" type="ORF">EIP91_001463</name>
</gene>